<keyword evidence="2" id="KW-1185">Reference proteome</keyword>
<proteinExistence type="predicted"/>
<gene>
    <name evidence="1" type="ORF">BJX66DRAFT_345631</name>
</gene>
<evidence type="ECO:0000313" key="2">
    <source>
        <dbReference type="Proteomes" id="UP001610563"/>
    </source>
</evidence>
<sequence length="202" mass="23030">MTQRIRAFVLTTRARLDTTKVMTIDTDNKNAYMTKIATLNPMKCMCVRICPYENGILSTFASVMAYAPTICIGHKPLVQVLSQVVLSVATKIKNVLDRVHRLKVGQRHDQVHNRNQYKLKIMAIRAFAEMTVNDIFKSFKGAKLNVSYIETLKPAMLQHMNETMPDKLTGYNPGMIVKSRFQWYTYSGKLLLIVIVKETAIV</sequence>
<evidence type="ECO:0000313" key="1">
    <source>
        <dbReference type="EMBL" id="KAL2782667.1"/>
    </source>
</evidence>
<accession>A0ABR4FHU5</accession>
<reference evidence="1 2" key="1">
    <citation type="submission" date="2024-07" db="EMBL/GenBank/DDBJ databases">
        <title>Section-level genome sequencing and comparative genomics of Aspergillus sections Usti and Cavernicolus.</title>
        <authorList>
            <consortium name="Lawrence Berkeley National Laboratory"/>
            <person name="Nybo J.L."/>
            <person name="Vesth T.C."/>
            <person name="Theobald S."/>
            <person name="Frisvad J.C."/>
            <person name="Larsen T.O."/>
            <person name="Kjaerboelling I."/>
            <person name="Rothschild-Mancinelli K."/>
            <person name="Lyhne E.K."/>
            <person name="Kogle M.E."/>
            <person name="Barry K."/>
            <person name="Clum A."/>
            <person name="Na H."/>
            <person name="Ledsgaard L."/>
            <person name="Lin J."/>
            <person name="Lipzen A."/>
            <person name="Kuo A."/>
            <person name="Riley R."/>
            <person name="Mondo S."/>
            <person name="Labutti K."/>
            <person name="Haridas S."/>
            <person name="Pangalinan J."/>
            <person name="Salamov A.A."/>
            <person name="Simmons B.A."/>
            <person name="Magnuson J.K."/>
            <person name="Chen J."/>
            <person name="Drula E."/>
            <person name="Henrissat B."/>
            <person name="Wiebenga A."/>
            <person name="Lubbers R.J."/>
            <person name="Gomes A.C."/>
            <person name="Makela M.R."/>
            <person name="Stajich J."/>
            <person name="Grigoriev I.V."/>
            <person name="Mortensen U.H."/>
            <person name="De Vries R.P."/>
            <person name="Baker S.E."/>
            <person name="Andersen M.R."/>
        </authorList>
    </citation>
    <scope>NUCLEOTIDE SEQUENCE [LARGE SCALE GENOMIC DNA]</scope>
    <source>
        <strain evidence="1 2">CBS 209.92</strain>
    </source>
</reference>
<comment type="caution">
    <text evidence="1">The sequence shown here is derived from an EMBL/GenBank/DDBJ whole genome shotgun (WGS) entry which is preliminary data.</text>
</comment>
<protein>
    <submittedName>
        <fullName evidence="1">Uncharacterized protein</fullName>
    </submittedName>
</protein>
<organism evidence="1 2">
    <name type="scientific">Aspergillus keveii</name>
    <dbReference type="NCBI Taxonomy" id="714993"/>
    <lineage>
        <taxon>Eukaryota</taxon>
        <taxon>Fungi</taxon>
        <taxon>Dikarya</taxon>
        <taxon>Ascomycota</taxon>
        <taxon>Pezizomycotina</taxon>
        <taxon>Eurotiomycetes</taxon>
        <taxon>Eurotiomycetidae</taxon>
        <taxon>Eurotiales</taxon>
        <taxon>Aspergillaceae</taxon>
        <taxon>Aspergillus</taxon>
        <taxon>Aspergillus subgen. Nidulantes</taxon>
    </lineage>
</organism>
<dbReference type="Proteomes" id="UP001610563">
    <property type="component" value="Unassembled WGS sequence"/>
</dbReference>
<name>A0ABR4FHU5_9EURO</name>
<dbReference type="EMBL" id="JBFTWV010000354">
    <property type="protein sequence ID" value="KAL2782667.1"/>
    <property type="molecule type" value="Genomic_DNA"/>
</dbReference>